<evidence type="ECO:0000313" key="2">
    <source>
        <dbReference type="Proteomes" id="UP000798662"/>
    </source>
</evidence>
<dbReference type="EMBL" id="CM020618">
    <property type="protein sequence ID" value="KAK1858405.1"/>
    <property type="molecule type" value="Genomic_DNA"/>
</dbReference>
<reference evidence="1" key="1">
    <citation type="submission" date="2019-11" db="EMBL/GenBank/DDBJ databases">
        <title>Nori genome reveals adaptations in red seaweeds to the harsh intertidal environment.</title>
        <authorList>
            <person name="Wang D."/>
            <person name="Mao Y."/>
        </authorList>
    </citation>
    <scope>NUCLEOTIDE SEQUENCE</scope>
    <source>
        <tissue evidence="1">Gametophyte</tissue>
    </source>
</reference>
<protein>
    <submittedName>
        <fullName evidence="1">Uncharacterized protein</fullName>
    </submittedName>
</protein>
<comment type="caution">
    <text evidence="1">The sequence shown here is derived from an EMBL/GenBank/DDBJ whole genome shotgun (WGS) entry which is preliminary data.</text>
</comment>
<sequence length="218" mass="22993">MGALIKFSAVAVVAAAAVSLAAATSKPIVIVHGTAPTAKPTAKPTPTPTPTPHPALVGVDPVCRVYTKKCCYEPYVCGVAHQTEELTVVVDCHKAVLVETSCALPALPHGMHEVVEEAVGGGEAAAADAAAAEGVDLDATERLNGHAVYTPPKVPTKCYEHKKVAHTCHKPVSVTKAYPKVCYKKKCVKTETPKDFKTPSKYVALEFGVEVPQAQHHW</sequence>
<gene>
    <name evidence="1" type="ORF">I4F81_001010</name>
</gene>
<evidence type="ECO:0000313" key="1">
    <source>
        <dbReference type="EMBL" id="KAK1858405.1"/>
    </source>
</evidence>
<organism evidence="1 2">
    <name type="scientific">Pyropia yezoensis</name>
    <name type="common">Susabi-nori</name>
    <name type="synonym">Porphyra yezoensis</name>
    <dbReference type="NCBI Taxonomy" id="2788"/>
    <lineage>
        <taxon>Eukaryota</taxon>
        <taxon>Rhodophyta</taxon>
        <taxon>Bangiophyceae</taxon>
        <taxon>Bangiales</taxon>
        <taxon>Bangiaceae</taxon>
        <taxon>Pyropia</taxon>
    </lineage>
</organism>
<proteinExistence type="predicted"/>
<name>A0ACC3BKE2_PYRYE</name>
<keyword evidence="2" id="KW-1185">Reference proteome</keyword>
<accession>A0ACC3BKE2</accession>
<dbReference type="Proteomes" id="UP000798662">
    <property type="component" value="Chromosome 1"/>
</dbReference>